<evidence type="ECO:0000256" key="1">
    <source>
        <dbReference type="ARBA" id="ARBA00009199"/>
    </source>
</evidence>
<name>A0A7X3MWS5_9HYPH</name>
<dbReference type="PANTHER" id="PTHR11895:SF151">
    <property type="entry name" value="GLUTAMYL-TRNA(GLN) AMIDOTRANSFERASE SUBUNIT A"/>
    <property type="match status" value="1"/>
</dbReference>
<dbReference type="PANTHER" id="PTHR11895">
    <property type="entry name" value="TRANSAMIDASE"/>
    <property type="match status" value="1"/>
</dbReference>
<proteinExistence type="inferred from homology"/>
<gene>
    <name evidence="3" type="ORF">GR328_24085</name>
</gene>
<feature type="domain" description="Amidase" evidence="2">
    <location>
        <begin position="24"/>
        <end position="416"/>
    </location>
</feature>
<comment type="caution">
    <text evidence="3">The sequence shown here is derived from an EMBL/GenBank/DDBJ whole genome shotgun (WGS) entry which is preliminary data.</text>
</comment>
<protein>
    <submittedName>
        <fullName evidence="3">Amidase</fullName>
    </submittedName>
</protein>
<dbReference type="InterPro" id="IPR036928">
    <property type="entry name" value="AS_sf"/>
</dbReference>
<dbReference type="RefSeq" id="WP_160888196.1">
    <property type="nucleotide sequence ID" value="NZ_WURB01000035.1"/>
</dbReference>
<dbReference type="OrthoDB" id="9777859at2"/>
<dbReference type="InterPro" id="IPR000120">
    <property type="entry name" value="Amidase"/>
</dbReference>
<reference evidence="3 4" key="2">
    <citation type="submission" date="2020-01" db="EMBL/GenBank/DDBJ databases">
        <title>Microvirga sp. nov., an arsenate reduction bacterium isolated from Tibet hotspring sediments.</title>
        <authorList>
            <person name="Xian W.-D."/>
            <person name="Li W.-J."/>
        </authorList>
    </citation>
    <scope>NUCLEOTIDE SEQUENCE [LARGE SCALE GENOMIC DNA]</scope>
    <source>
        <strain evidence="3 4">KCTC 23863</strain>
    </source>
</reference>
<dbReference type="AlphaFoldDB" id="A0A7X3MWS5"/>
<dbReference type="SUPFAM" id="SSF75304">
    <property type="entry name" value="Amidase signature (AS) enzymes"/>
    <property type="match status" value="1"/>
</dbReference>
<comment type="similarity">
    <text evidence="1">Belongs to the amidase family.</text>
</comment>
<dbReference type="GO" id="GO:0003824">
    <property type="term" value="F:catalytic activity"/>
    <property type="evidence" value="ECO:0007669"/>
    <property type="project" value="InterPro"/>
</dbReference>
<dbReference type="Proteomes" id="UP000436483">
    <property type="component" value="Unassembled WGS sequence"/>
</dbReference>
<keyword evidence="4" id="KW-1185">Reference proteome</keyword>
<accession>A0A7X3MWS5</accession>
<organism evidence="3 4">
    <name type="scientific">Microvirga makkahensis</name>
    <dbReference type="NCBI Taxonomy" id="1128670"/>
    <lineage>
        <taxon>Bacteria</taxon>
        <taxon>Pseudomonadati</taxon>
        <taxon>Pseudomonadota</taxon>
        <taxon>Alphaproteobacteria</taxon>
        <taxon>Hyphomicrobiales</taxon>
        <taxon>Methylobacteriaceae</taxon>
        <taxon>Microvirga</taxon>
    </lineage>
</organism>
<sequence>MEPYELTASEASKLIAERKLSCEELVRSTLKRIEEREPTIRAWTYLDPQRAIRQARELDKQPAKSPLHGLTFGVKDMIDTADMPTSHNSPVYFEHRPGKDAACVSVVRHSGALILGKTDTVEFASGGRKAATRNPWNLAHTPGGSSSGSGAAVADRMVQLAFGTQTGGSHIRPASFNGIYGIKPTHGAISREGAKMYSHTLDTVGWYGRSVADLQLVAEAFRLVGHDTAAPVDVKGLKVGLCRSPVWRKSEPAGRAALAAAAKRLEAAGAIVIELELPAPFGELNAAQETIMQGEGRAAFLPEYLAYRHLLHQDFVDKVEGAHGITPEALIAAYDLAADCRRTFDGLFGKELDVILTPAAPGEAPEGLHTTGDWAFNAMWTLLHVPCVGIPVGLGSQGLPVGIQIVGPRFSDAALLRIADACAPVIDLGGTIPHVESEEEAVAA</sequence>
<evidence type="ECO:0000313" key="4">
    <source>
        <dbReference type="Proteomes" id="UP000436483"/>
    </source>
</evidence>
<dbReference type="Gene3D" id="3.90.1300.10">
    <property type="entry name" value="Amidase signature (AS) domain"/>
    <property type="match status" value="1"/>
</dbReference>
<dbReference type="Pfam" id="PF01425">
    <property type="entry name" value="Amidase"/>
    <property type="match status" value="1"/>
</dbReference>
<reference evidence="3 4" key="1">
    <citation type="submission" date="2019-12" db="EMBL/GenBank/DDBJ databases">
        <authorList>
            <person name="Yuan C.-G."/>
        </authorList>
    </citation>
    <scope>NUCLEOTIDE SEQUENCE [LARGE SCALE GENOMIC DNA]</scope>
    <source>
        <strain evidence="3 4">KCTC 23863</strain>
    </source>
</reference>
<evidence type="ECO:0000259" key="2">
    <source>
        <dbReference type="Pfam" id="PF01425"/>
    </source>
</evidence>
<evidence type="ECO:0000313" key="3">
    <source>
        <dbReference type="EMBL" id="MXQ14473.1"/>
    </source>
</evidence>
<dbReference type="InterPro" id="IPR023631">
    <property type="entry name" value="Amidase_dom"/>
</dbReference>
<dbReference type="EMBL" id="WURB01000035">
    <property type="protein sequence ID" value="MXQ14473.1"/>
    <property type="molecule type" value="Genomic_DNA"/>
</dbReference>